<dbReference type="Proteomes" id="UP001160148">
    <property type="component" value="Unassembled WGS sequence"/>
</dbReference>
<sequence length="159" mass="17765">MDTFIDKIKNEIYDLLRSIDEIVVDDQNVNIYLKIRRRIYRDVDALLGEIVEAVCGDVEAVCGDVADDVVSVLLDEIVGVVCEEAAEEVIIKEDDETPAEGKAREAEDTDEIDTEEAPTAEEDRFTPAPRGRARRLMAATWKGVRRVTRLMSCGCFGGR</sequence>
<proteinExistence type="predicted"/>
<reference evidence="2 3" key="1">
    <citation type="submission" date="2023-01" db="EMBL/GenBank/DDBJ databases">
        <authorList>
            <person name="Whitehead M."/>
        </authorList>
    </citation>
    <scope>NUCLEOTIDE SEQUENCE [LARGE SCALE GENOMIC DNA]</scope>
</reference>
<protein>
    <submittedName>
        <fullName evidence="2">Uncharacterized protein</fullName>
    </submittedName>
</protein>
<keyword evidence="3" id="KW-1185">Reference proteome</keyword>
<organism evidence="2 3">
    <name type="scientific">Macrosiphum euphorbiae</name>
    <name type="common">potato aphid</name>
    <dbReference type="NCBI Taxonomy" id="13131"/>
    <lineage>
        <taxon>Eukaryota</taxon>
        <taxon>Metazoa</taxon>
        <taxon>Ecdysozoa</taxon>
        <taxon>Arthropoda</taxon>
        <taxon>Hexapoda</taxon>
        <taxon>Insecta</taxon>
        <taxon>Pterygota</taxon>
        <taxon>Neoptera</taxon>
        <taxon>Paraneoptera</taxon>
        <taxon>Hemiptera</taxon>
        <taxon>Sternorrhyncha</taxon>
        <taxon>Aphidomorpha</taxon>
        <taxon>Aphidoidea</taxon>
        <taxon>Aphididae</taxon>
        <taxon>Macrosiphini</taxon>
        <taxon>Macrosiphum</taxon>
    </lineage>
</organism>
<evidence type="ECO:0000256" key="1">
    <source>
        <dbReference type="SAM" id="MobiDB-lite"/>
    </source>
</evidence>
<gene>
    <name evidence="2" type="ORF">MEUPH1_LOCUS22629</name>
</gene>
<dbReference type="EMBL" id="CARXXK010000005">
    <property type="protein sequence ID" value="CAI6368245.1"/>
    <property type="molecule type" value="Genomic_DNA"/>
</dbReference>
<comment type="caution">
    <text evidence="2">The sequence shown here is derived from an EMBL/GenBank/DDBJ whole genome shotgun (WGS) entry which is preliminary data.</text>
</comment>
<accession>A0AAV0XIM8</accession>
<dbReference type="AlphaFoldDB" id="A0AAV0XIM8"/>
<evidence type="ECO:0000313" key="3">
    <source>
        <dbReference type="Proteomes" id="UP001160148"/>
    </source>
</evidence>
<name>A0AAV0XIM8_9HEMI</name>
<feature type="compositionally biased region" description="Acidic residues" evidence="1">
    <location>
        <begin position="107"/>
        <end position="120"/>
    </location>
</feature>
<feature type="region of interest" description="Disordered" evidence="1">
    <location>
        <begin position="91"/>
        <end position="129"/>
    </location>
</feature>
<evidence type="ECO:0000313" key="2">
    <source>
        <dbReference type="EMBL" id="CAI6368245.1"/>
    </source>
</evidence>